<dbReference type="EMBL" id="BDGX01000032">
    <property type="protein sequence ID" value="GAV51690.1"/>
    <property type="molecule type" value="Genomic_DNA"/>
</dbReference>
<dbReference type="InterPro" id="IPR036873">
    <property type="entry name" value="Rhodanese-like_dom_sf"/>
</dbReference>
<dbReference type="Gene3D" id="3.40.250.10">
    <property type="entry name" value="Rhodanese-like domain"/>
    <property type="match status" value="1"/>
</dbReference>
<dbReference type="OrthoDB" id="566238at2759"/>
<dbReference type="PANTHER" id="PTHR44086">
    <property type="entry name" value="THIOSULFATE SULFURTRANSFERASE RDL2, MITOCHONDRIAL-RELATED"/>
    <property type="match status" value="1"/>
</dbReference>
<dbReference type="GO" id="GO:0005739">
    <property type="term" value="C:mitochondrion"/>
    <property type="evidence" value="ECO:0007669"/>
    <property type="project" value="TreeGrafter"/>
</dbReference>
<dbReference type="PROSITE" id="PS50206">
    <property type="entry name" value="RHODANESE_3"/>
    <property type="match status" value="1"/>
</dbReference>
<evidence type="ECO:0000259" key="1">
    <source>
        <dbReference type="PROSITE" id="PS50206"/>
    </source>
</evidence>
<dbReference type="Pfam" id="PF00581">
    <property type="entry name" value="Rhodanese"/>
    <property type="match status" value="1"/>
</dbReference>
<sequence>MTNKVYEYEHIKLLSQNPNPQVVLVDVREPEEFQEINIPTSINVAYRSYPEGLAMDAETFFNTFKIRKPEYDKELVLFCASGRRASEALKIALEAGYSDVSLYPGSIKDWIRREEAGSTTPVCLS</sequence>
<comment type="caution">
    <text evidence="2">The sequence shown here is derived from an EMBL/GenBank/DDBJ whole genome shotgun (WGS) entry which is preliminary data.</text>
</comment>
<accession>A0A1Q3A7Z8</accession>
<dbReference type="SUPFAM" id="SSF52821">
    <property type="entry name" value="Rhodanese/Cell cycle control phosphatase"/>
    <property type="match status" value="1"/>
</dbReference>
<evidence type="ECO:0000313" key="3">
    <source>
        <dbReference type="Proteomes" id="UP000187013"/>
    </source>
</evidence>
<evidence type="ECO:0000313" key="2">
    <source>
        <dbReference type="EMBL" id="GAV51690.1"/>
    </source>
</evidence>
<feature type="domain" description="Rhodanese" evidence="1">
    <location>
        <begin position="18"/>
        <end position="115"/>
    </location>
</feature>
<dbReference type="Proteomes" id="UP000187013">
    <property type="component" value="Unassembled WGS sequence"/>
</dbReference>
<gene>
    <name evidence="2" type="ORF">ZYGR_0AF01610</name>
</gene>
<protein>
    <recommendedName>
        <fullName evidence="1">Rhodanese domain-containing protein</fullName>
    </recommendedName>
</protein>
<dbReference type="SMART" id="SM00450">
    <property type="entry name" value="RHOD"/>
    <property type="match status" value="1"/>
</dbReference>
<dbReference type="AlphaFoldDB" id="A0A1Q3A7Z8"/>
<dbReference type="InterPro" id="IPR001763">
    <property type="entry name" value="Rhodanese-like_dom"/>
</dbReference>
<dbReference type="PANTHER" id="PTHR44086:SF10">
    <property type="entry name" value="THIOSULFATE SULFURTRANSFERASE_RHODANESE-LIKE DOMAIN-CONTAINING PROTEIN 3"/>
    <property type="match status" value="1"/>
</dbReference>
<reference evidence="2 3" key="1">
    <citation type="submission" date="2016-08" db="EMBL/GenBank/DDBJ databases">
        <title>Draft genome sequence of allopolyploid Zygosaccharomyces rouxii.</title>
        <authorList>
            <person name="Watanabe J."/>
            <person name="Uehara K."/>
            <person name="Mogi Y."/>
            <person name="Tsukioka Y."/>
        </authorList>
    </citation>
    <scope>NUCLEOTIDE SEQUENCE [LARGE SCALE GENOMIC DNA]</scope>
    <source>
        <strain evidence="2 3">NBRC 110957</strain>
    </source>
</reference>
<dbReference type="GO" id="GO:0004792">
    <property type="term" value="F:thiosulfate-cyanide sulfurtransferase activity"/>
    <property type="evidence" value="ECO:0007669"/>
    <property type="project" value="TreeGrafter"/>
</dbReference>
<name>A0A1Q3A7Z8_ZYGRO</name>
<organism evidence="2 3">
    <name type="scientific">Zygosaccharomyces rouxii</name>
    <dbReference type="NCBI Taxonomy" id="4956"/>
    <lineage>
        <taxon>Eukaryota</taxon>
        <taxon>Fungi</taxon>
        <taxon>Dikarya</taxon>
        <taxon>Ascomycota</taxon>
        <taxon>Saccharomycotina</taxon>
        <taxon>Saccharomycetes</taxon>
        <taxon>Saccharomycetales</taxon>
        <taxon>Saccharomycetaceae</taxon>
        <taxon>Zygosaccharomyces</taxon>
    </lineage>
</organism>
<proteinExistence type="predicted"/>